<evidence type="ECO:0008006" key="3">
    <source>
        <dbReference type="Google" id="ProtNLM"/>
    </source>
</evidence>
<comment type="caution">
    <text evidence="1">The sequence shown here is derived from an EMBL/GenBank/DDBJ whole genome shotgun (WGS) entry which is preliminary data.</text>
</comment>
<gene>
    <name evidence="1" type="ORF">GIW13_16965</name>
</gene>
<name>A0ABS9G977_9PSED</name>
<evidence type="ECO:0000313" key="2">
    <source>
        <dbReference type="Proteomes" id="UP000814078"/>
    </source>
</evidence>
<sequence>MSEVTAALAGNTNANYDSASPAKKRSIAVAAALELIAARVTSAPANGTQLDVEIGNLSKYADQIQEALKAK</sequence>
<keyword evidence="2" id="KW-1185">Reference proteome</keyword>
<organism evidence="1 2">
    <name type="scientific">Pseudomonas simiae</name>
    <dbReference type="NCBI Taxonomy" id="321846"/>
    <lineage>
        <taxon>Bacteria</taxon>
        <taxon>Pseudomonadati</taxon>
        <taxon>Pseudomonadota</taxon>
        <taxon>Gammaproteobacteria</taxon>
        <taxon>Pseudomonadales</taxon>
        <taxon>Pseudomonadaceae</taxon>
        <taxon>Pseudomonas</taxon>
    </lineage>
</organism>
<dbReference type="RefSeq" id="WP_236267515.1">
    <property type="nucleotide sequence ID" value="NZ_WKCH01000016.1"/>
</dbReference>
<evidence type="ECO:0000313" key="1">
    <source>
        <dbReference type="EMBL" id="MCF5319978.1"/>
    </source>
</evidence>
<protein>
    <recommendedName>
        <fullName evidence="3">DUF3077 domain-containing protein</fullName>
    </recommendedName>
</protein>
<accession>A0ABS9G977</accession>
<reference evidence="1 2" key="1">
    <citation type="submission" date="2019-11" db="EMBL/GenBank/DDBJ databases">
        <title>Epiphytic Pseudomonas syringae from cherry orchards.</title>
        <authorList>
            <person name="Hulin M.T."/>
        </authorList>
    </citation>
    <scope>NUCLEOTIDE SEQUENCE [LARGE SCALE GENOMIC DNA]</scope>
    <source>
        <strain evidence="1 2">PA-5-11C</strain>
    </source>
</reference>
<dbReference type="Proteomes" id="UP000814078">
    <property type="component" value="Unassembled WGS sequence"/>
</dbReference>
<dbReference type="EMBL" id="WKCM01000028">
    <property type="protein sequence ID" value="MCF5319978.1"/>
    <property type="molecule type" value="Genomic_DNA"/>
</dbReference>
<proteinExistence type="predicted"/>